<dbReference type="GO" id="GO:0003677">
    <property type="term" value="F:DNA binding"/>
    <property type="evidence" value="ECO:0007669"/>
    <property type="project" value="UniProtKB-KW"/>
</dbReference>
<dbReference type="GO" id="GO:0003700">
    <property type="term" value="F:DNA-binding transcription factor activity"/>
    <property type="evidence" value="ECO:0007669"/>
    <property type="project" value="InterPro"/>
</dbReference>
<keyword evidence="6" id="KW-1185">Reference proteome</keyword>
<dbReference type="Proteomes" id="UP000240259">
    <property type="component" value="Unassembled WGS sequence"/>
</dbReference>
<evidence type="ECO:0000256" key="3">
    <source>
        <dbReference type="ARBA" id="ARBA00023163"/>
    </source>
</evidence>
<dbReference type="SMART" id="SM00345">
    <property type="entry name" value="HTH_GNTR"/>
    <property type="match status" value="1"/>
</dbReference>
<evidence type="ECO:0000256" key="2">
    <source>
        <dbReference type="ARBA" id="ARBA00023125"/>
    </source>
</evidence>
<dbReference type="SUPFAM" id="SSF46785">
    <property type="entry name" value="Winged helix' DNA-binding domain"/>
    <property type="match status" value="1"/>
</dbReference>
<dbReference type="SUPFAM" id="SSF48008">
    <property type="entry name" value="GntR ligand-binding domain-like"/>
    <property type="match status" value="1"/>
</dbReference>
<proteinExistence type="predicted"/>
<reference evidence="5 6" key="1">
    <citation type="submission" date="2018-03" db="EMBL/GenBank/DDBJ databases">
        <title>Genome sequence of the symbiotic type strain Mesorhizobium helmanticense CSLC115NT isolated from Lotus corniculatus nodules.</title>
        <authorList>
            <person name="Sannazzaro A.I."/>
            <person name="Torres Tejerizo G.A."/>
            <person name="Dip D."/>
            <person name="Caballero M."/>
            <person name="Pistorio M."/>
            <person name="Estrella M.J."/>
        </authorList>
    </citation>
    <scope>NUCLEOTIDE SEQUENCE [LARGE SCALE GENOMIC DNA]</scope>
    <source>
        <strain evidence="5 6">CSLC115N</strain>
    </source>
</reference>
<keyword evidence="1" id="KW-0805">Transcription regulation</keyword>
<dbReference type="InterPro" id="IPR008920">
    <property type="entry name" value="TF_FadR/GntR_C"/>
</dbReference>
<dbReference type="Gene3D" id="1.10.10.10">
    <property type="entry name" value="Winged helix-like DNA-binding domain superfamily/Winged helix DNA-binding domain"/>
    <property type="match status" value="1"/>
</dbReference>
<dbReference type="PANTHER" id="PTHR43537:SF24">
    <property type="entry name" value="GLUCONATE OPERON TRANSCRIPTIONAL REPRESSOR"/>
    <property type="match status" value="1"/>
</dbReference>
<organism evidence="5 6">
    <name type="scientific">Mesorhizobium helmanticense</name>
    <dbReference type="NCBI Taxonomy" id="1776423"/>
    <lineage>
        <taxon>Bacteria</taxon>
        <taxon>Pseudomonadati</taxon>
        <taxon>Pseudomonadota</taxon>
        <taxon>Alphaproteobacteria</taxon>
        <taxon>Hyphomicrobiales</taxon>
        <taxon>Phyllobacteriaceae</taxon>
        <taxon>Mesorhizobium</taxon>
    </lineage>
</organism>
<evidence type="ECO:0000313" key="5">
    <source>
        <dbReference type="EMBL" id="PTE08591.1"/>
    </source>
</evidence>
<dbReference type="SMART" id="SM00895">
    <property type="entry name" value="FCD"/>
    <property type="match status" value="1"/>
</dbReference>
<accession>A0A2T4ISE9</accession>
<evidence type="ECO:0000256" key="1">
    <source>
        <dbReference type="ARBA" id="ARBA00023015"/>
    </source>
</evidence>
<name>A0A2T4ISE9_9HYPH</name>
<dbReference type="Pfam" id="PF00392">
    <property type="entry name" value="GntR"/>
    <property type="match status" value="1"/>
</dbReference>
<dbReference type="EMBL" id="PZJX01000038">
    <property type="protein sequence ID" value="PTE08591.1"/>
    <property type="molecule type" value="Genomic_DNA"/>
</dbReference>
<keyword evidence="3" id="KW-0804">Transcription</keyword>
<dbReference type="PRINTS" id="PR00035">
    <property type="entry name" value="HTHGNTR"/>
</dbReference>
<dbReference type="OrthoDB" id="7846328at2"/>
<dbReference type="Pfam" id="PF07729">
    <property type="entry name" value="FCD"/>
    <property type="match status" value="1"/>
</dbReference>
<dbReference type="Gene3D" id="1.20.120.530">
    <property type="entry name" value="GntR ligand-binding domain-like"/>
    <property type="match status" value="1"/>
</dbReference>
<gene>
    <name evidence="5" type="ORF">C9427_20090</name>
</gene>
<sequence>MADDTLRIDRSAKTLRTLALERMREAIMDFHFQPGERLVERPLCDQLGVSRSVVREVLRQLEAEGLVQMIPGHGPAVAKPDLGRTDEIYELRALLEGIAARACANSATDGQIAVLDGALEKLLEAWASGVPVEVMRATTKFYEALFDAADKRIAWEIVTGLNVRINQLRSMTIASENRREPAIAEMHAIMDAIRLRKPEAAEAAARRHVESAWQIARNALRLGSLD</sequence>
<feature type="domain" description="HTH gntR-type" evidence="4">
    <location>
        <begin position="13"/>
        <end position="80"/>
    </location>
</feature>
<dbReference type="CDD" id="cd07377">
    <property type="entry name" value="WHTH_GntR"/>
    <property type="match status" value="1"/>
</dbReference>
<dbReference type="PANTHER" id="PTHR43537">
    <property type="entry name" value="TRANSCRIPTIONAL REGULATOR, GNTR FAMILY"/>
    <property type="match status" value="1"/>
</dbReference>
<dbReference type="RefSeq" id="WP_107650841.1">
    <property type="nucleotide sequence ID" value="NZ_PZJX01000038.1"/>
</dbReference>
<evidence type="ECO:0000313" key="6">
    <source>
        <dbReference type="Proteomes" id="UP000240259"/>
    </source>
</evidence>
<dbReference type="InterPro" id="IPR036388">
    <property type="entry name" value="WH-like_DNA-bd_sf"/>
</dbReference>
<protein>
    <submittedName>
        <fullName evidence="5">GntR family transcriptional regulator</fullName>
    </submittedName>
</protein>
<dbReference type="InterPro" id="IPR000524">
    <property type="entry name" value="Tscrpt_reg_HTH_GntR"/>
</dbReference>
<comment type="caution">
    <text evidence="5">The sequence shown here is derived from an EMBL/GenBank/DDBJ whole genome shotgun (WGS) entry which is preliminary data.</text>
</comment>
<evidence type="ECO:0000259" key="4">
    <source>
        <dbReference type="PROSITE" id="PS50949"/>
    </source>
</evidence>
<dbReference type="AlphaFoldDB" id="A0A2T4ISE9"/>
<dbReference type="InterPro" id="IPR036390">
    <property type="entry name" value="WH_DNA-bd_sf"/>
</dbReference>
<dbReference type="PROSITE" id="PS50949">
    <property type="entry name" value="HTH_GNTR"/>
    <property type="match status" value="1"/>
</dbReference>
<dbReference type="InterPro" id="IPR011711">
    <property type="entry name" value="GntR_C"/>
</dbReference>
<keyword evidence="2" id="KW-0238">DNA-binding</keyword>